<accession>A0A915BYA8</accession>
<reference evidence="2" key="1">
    <citation type="submission" date="2022-11" db="UniProtKB">
        <authorList>
            <consortium name="WormBaseParasite"/>
        </authorList>
    </citation>
    <scope>IDENTIFICATION</scope>
</reference>
<dbReference type="Proteomes" id="UP000887569">
    <property type="component" value="Unplaced"/>
</dbReference>
<name>A0A915BYA8_PARUN</name>
<protein>
    <submittedName>
        <fullName evidence="2">C3H1-type domain-containing protein</fullName>
    </submittedName>
</protein>
<dbReference type="AlphaFoldDB" id="A0A915BYA8"/>
<proteinExistence type="predicted"/>
<dbReference type="WBParaSite" id="PgR066_g006_t01">
    <property type="protein sequence ID" value="PgR066_g006_t01"/>
    <property type="gene ID" value="PgR066_g006"/>
</dbReference>
<sequence length="76" mass="8429">MNIGELHGLGDSTSHLASSNHISPFPFENECCVAYVRRTAFSLEHISGRRLNTAHNCCRVLLQLTLLLSISLHLDP</sequence>
<keyword evidence="1" id="KW-1185">Reference proteome</keyword>
<evidence type="ECO:0000313" key="1">
    <source>
        <dbReference type="Proteomes" id="UP000887569"/>
    </source>
</evidence>
<evidence type="ECO:0000313" key="2">
    <source>
        <dbReference type="WBParaSite" id="PgR066_g006_t01"/>
    </source>
</evidence>
<organism evidence="1 2">
    <name type="scientific">Parascaris univalens</name>
    <name type="common">Nematode worm</name>
    <dbReference type="NCBI Taxonomy" id="6257"/>
    <lineage>
        <taxon>Eukaryota</taxon>
        <taxon>Metazoa</taxon>
        <taxon>Ecdysozoa</taxon>
        <taxon>Nematoda</taxon>
        <taxon>Chromadorea</taxon>
        <taxon>Rhabditida</taxon>
        <taxon>Spirurina</taxon>
        <taxon>Ascaridomorpha</taxon>
        <taxon>Ascaridoidea</taxon>
        <taxon>Ascarididae</taxon>
        <taxon>Parascaris</taxon>
    </lineage>
</organism>